<protein>
    <submittedName>
        <fullName evidence="2">Acetyl-CoA carboxylase biotin carboxyl carrier protein subunit</fullName>
    </submittedName>
</protein>
<sequence>MMEKELIAFEDVRQLAQKMHNAGLRELEWRGADWSVRLRYPGGKTMAEPPPLPPPAAETRQLSVCSPIPGRLLLSHPSHGEAFVSEGQRVAPNDILALVQVGPLYLPVRSPVAGTLKNLVAPAGSRLEYGSEIALLLPTDAASAKL</sequence>
<reference evidence="2 3" key="1">
    <citation type="submission" date="2024-03" db="EMBL/GenBank/DDBJ databases">
        <title>Two novel Raoultella species associated with bleeding cankers of broadleaf hosts, Raoultella scottia sp. nov. and Raoultella lignicola sp. nov.</title>
        <authorList>
            <person name="Brady C.L."/>
        </authorList>
    </citation>
    <scope>NUCLEOTIDE SEQUENCE [LARGE SCALE GENOMIC DNA]</scope>
    <source>
        <strain evidence="2 3">BAC 10a-01-01</strain>
    </source>
</reference>
<gene>
    <name evidence="2" type="ORF">QFI66_002340</name>
</gene>
<evidence type="ECO:0000259" key="1">
    <source>
        <dbReference type="Pfam" id="PF00364"/>
    </source>
</evidence>
<dbReference type="Pfam" id="PF00364">
    <property type="entry name" value="Biotin_lipoyl"/>
    <property type="match status" value="1"/>
</dbReference>
<name>A0ABU8Z034_9ENTR</name>
<dbReference type="EMBL" id="JARXNH020000044">
    <property type="protein sequence ID" value="MEK0246980.1"/>
    <property type="molecule type" value="Genomic_DNA"/>
</dbReference>
<feature type="domain" description="Lipoyl-binding" evidence="1">
    <location>
        <begin position="79"/>
        <end position="135"/>
    </location>
</feature>
<dbReference type="Proteomes" id="UP001334005">
    <property type="component" value="Unassembled WGS sequence"/>
</dbReference>
<proteinExistence type="predicted"/>
<keyword evidence="3" id="KW-1185">Reference proteome</keyword>
<dbReference type="SUPFAM" id="SSF51230">
    <property type="entry name" value="Single hybrid motif"/>
    <property type="match status" value="1"/>
</dbReference>
<organism evidence="2 3">
    <name type="scientific">Raoultella scottii</name>
    <dbReference type="NCBI Taxonomy" id="3040937"/>
    <lineage>
        <taxon>Bacteria</taxon>
        <taxon>Pseudomonadati</taxon>
        <taxon>Pseudomonadota</taxon>
        <taxon>Gammaproteobacteria</taxon>
        <taxon>Enterobacterales</taxon>
        <taxon>Enterobacteriaceae</taxon>
        <taxon>Klebsiella/Raoultella group</taxon>
        <taxon>Raoultella</taxon>
    </lineage>
</organism>
<comment type="caution">
    <text evidence="2">The sequence shown here is derived from an EMBL/GenBank/DDBJ whole genome shotgun (WGS) entry which is preliminary data.</text>
</comment>
<evidence type="ECO:0000313" key="2">
    <source>
        <dbReference type="EMBL" id="MEK0246980.1"/>
    </source>
</evidence>
<dbReference type="InterPro" id="IPR011053">
    <property type="entry name" value="Single_hybrid_motif"/>
</dbReference>
<dbReference type="Gene3D" id="2.40.50.100">
    <property type="match status" value="1"/>
</dbReference>
<dbReference type="CDD" id="cd06850">
    <property type="entry name" value="biotinyl_domain"/>
    <property type="match status" value="1"/>
</dbReference>
<dbReference type="RefSeq" id="WP_331850186.1">
    <property type="nucleotide sequence ID" value="NZ_JARXNJ010000037.1"/>
</dbReference>
<evidence type="ECO:0000313" key="3">
    <source>
        <dbReference type="Proteomes" id="UP001334005"/>
    </source>
</evidence>
<dbReference type="InterPro" id="IPR000089">
    <property type="entry name" value="Biotin_lipoyl"/>
</dbReference>
<accession>A0ABU8Z034</accession>